<sequence>MRHNNLALFESADDRLIITELGEEAGLAQLLAANSVLFQETTNSLDVHTQATNTDDADDAADANTNAKPICLSLQAELNPTISATTAGRDHLNAGVLQELINVYSAKDAPSKLDGKYSAGYVLSLLGACAMTLGCNISAPFMEYLKDMTDIQDGAKMPFEARNQLFEALYGPRKYENGKAYDFVAKEESTKYGSGPSESAYNLHVKSMNFNIQVTLEKVQMKSAMESCAICPSKAAKDGSGLLTCGRCKVRKYCCKAHQRGHWKIHKLVCRAPVGKGEESVG</sequence>
<evidence type="ECO:0000256" key="3">
    <source>
        <dbReference type="ARBA" id="ARBA00022833"/>
    </source>
</evidence>
<organism evidence="6 7">
    <name type="scientific">Elasticomyces elasticus</name>
    <dbReference type="NCBI Taxonomy" id="574655"/>
    <lineage>
        <taxon>Eukaryota</taxon>
        <taxon>Fungi</taxon>
        <taxon>Dikarya</taxon>
        <taxon>Ascomycota</taxon>
        <taxon>Pezizomycotina</taxon>
        <taxon>Dothideomycetes</taxon>
        <taxon>Dothideomycetidae</taxon>
        <taxon>Mycosphaerellales</taxon>
        <taxon>Teratosphaeriaceae</taxon>
        <taxon>Elasticomyces</taxon>
    </lineage>
</organism>
<evidence type="ECO:0000313" key="6">
    <source>
        <dbReference type="EMBL" id="KAK5691159.1"/>
    </source>
</evidence>
<proteinExistence type="predicted"/>
<dbReference type="Proteomes" id="UP001310594">
    <property type="component" value="Unassembled WGS sequence"/>
</dbReference>
<dbReference type="InterPro" id="IPR002893">
    <property type="entry name" value="Znf_MYND"/>
</dbReference>
<accession>A0AAN7VXW9</accession>
<protein>
    <recommendedName>
        <fullName evidence="5">MYND-type domain-containing protein</fullName>
    </recommendedName>
</protein>
<comment type="caution">
    <text evidence="6">The sequence shown here is derived from an EMBL/GenBank/DDBJ whole genome shotgun (WGS) entry which is preliminary data.</text>
</comment>
<name>A0AAN7VXW9_9PEZI</name>
<evidence type="ECO:0000256" key="4">
    <source>
        <dbReference type="PROSITE-ProRule" id="PRU00134"/>
    </source>
</evidence>
<dbReference type="Pfam" id="PF01753">
    <property type="entry name" value="zf-MYND"/>
    <property type="match status" value="1"/>
</dbReference>
<evidence type="ECO:0000313" key="7">
    <source>
        <dbReference type="Proteomes" id="UP001310594"/>
    </source>
</evidence>
<evidence type="ECO:0000256" key="2">
    <source>
        <dbReference type="ARBA" id="ARBA00022771"/>
    </source>
</evidence>
<dbReference type="Gene3D" id="6.10.140.2220">
    <property type="match status" value="1"/>
</dbReference>
<gene>
    <name evidence="6" type="ORF">LTR97_011811</name>
</gene>
<keyword evidence="2 4" id="KW-0863">Zinc-finger</keyword>
<feature type="domain" description="MYND-type" evidence="5">
    <location>
        <begin position="228"/>
        <end position="270"/>
    </location>
</feature>
<evidence type="ECO:0000259" key="5">
    <source>
        <dbReference type="PROSITE" id="PS50865"/>
    </source>
</evidence>
<evidence type="ECO:0000256" key="1">
    <source>
        <dbReference type="ARBA" id="ARBA00022723"/>
    </source>
</evidence>
<keyword evidence="3" id="KW-0862">Zinc</keyword>
<dbReference type="EMBL" id="JAVRQU010000022">
    <property type="protein sequence ID" value="KAK5691159.1"/>
    <property type="molecule type" value="Genomic_DNA"/>
</dbReference>
<dbReference type="SUPFAM" id="SSF144232">
    <property type="entry name" value="HIT/MYND zinc finger-like"/>
    <property type="match status" value="1"/>
</dbReference>
<dbReference type="PROSITE" id="PS01360">
    <property type="entry name" value="ZF_MYND_1"/>
    <property type="match status" value="1"/>
</dbReference>
<dbReference type="GO" id="GO:0008270">
    <property type="term" value="F:zinc ion binding"/>
    <property type="evidence" value="ECO:0007669"/>
    <property type="project" value="UniProtKB-KW"/>
</dbReference>
<reference evidence="6" key="1">
    <citation type="submission" date="2023-08" db="EMBL/GenBank/DDBJ databases">
        <title>Black Yeasts Isolated from many extreme environments.</title>
        <authorList>
            <person name="Coleine C."/>
            <person name="Stajich J.E."/>
            <person name="Selbmann L."/>
        </authorList>
    </citation>
    <scope>NUCLEOTIDE SEQUENCE</scope>
    <source>
        <strain evidence="6">CCFEE 5810</strain>
    </source>
</reference>
<dbReference type="PROSITE" id="PS50865">
    <property type="entry name" value="ZF_MYND_2"/>
    <property type="match status" value="1"/>
</dbReference>
<keyword evidence="1" id="KW-0479">Metal-binding</keyword>
<dbReference type="AlphaFoldDB" id="A0AAN7VXW9"/>